<accession>A0A919P888</accession>
<sequence>MTAPTPAAHTAGRWSRAAVDAWGVVVRCEVILAGVAAVLAVVVSAAQQSDLGESISFLSWVWAVHGVITLVLGYPLGVVVTRLLPPRPARGRGAGAYAVAGGVAAALVILLWGVAPPAGVAGWGALGAATAGTARLWADGAIRARAERREALAARPVPAVPAPALEATAPTSAVQASAPPAPESAPPEAAVPESAVPESTPPAPAALASAPPAPAPPASTSSEAPSWTPPPPPR</sequence>
<name>A0A919P888_9CELL</name>
<protein>
    <submittedName>
        <fullName evidence="3">Uncharacterized protein</fullName>
    </submittedName>
</protein>
<evidence type="ECO:0000313" key="4">
    <source>
        <dbReference type="Proteomes" id="UP000642125"/>
    </source>
</evidence>
<feature type="transmembrane region" description="Helical" evidence="2">
    <location>
        <begin position="120"/>
        <end position="138"/>
    </location>
</feature>
<feature type="compositionally biased region" description="Low complexity" evidence="1">
    <location>
        <begin position="186"/>
        <end position="198"/>
    </location>
</feature>
<reference evidence="3" key="1">
    <citation type="submission" date="2021-01" db="EMBL/GenBank/DDBJ databases">
        <title>Whole genome shotgun sequence of Cellulomonas pakistanensis NBRC 110800.</title>
        <authorList>
            <person name="Komaki H."/>
            <person name="Tamura T."/>
        </authorList>
    </citation>
    <scope>NUCLEOTIDE SEQUENCE</scope>
    <source>
        <strain evidence="3">NBRC 110800</strain>
    </source>
</reference>
<evidence type="ECO:0000256" key="1">
    <source>
        <dbReference type="SAM" id="MobiDB-lite"/>
    </source>
</evidence>
<feature type="compositionally biased region" description="Low complexity" evidence="1">
    <location>
        <begin position="168"/>
        <end position="178"/>
    </location>
</feature>
<feature type="region of interest" description="Disordered" evidence="1">
    <location>
        <begin position="168"/>
        <end position="234"/>
    </location>
</feature>
<dbReference type="RefSeq" id="WP_203666841.1">
    <property type="nucleotide sequence ID" value="NZ_BONO01000001.1"/>
</dbReference>
<feature type="transmembrane region" description="Helical" evidence="2">
    <location>
        <begin position="57"/>
        <end position="84"/>
    </location>
</feature>
<keyword evidence="2" id="KW-1133">Transmembrane helix</keyword>
<feature type="transmembrane region" description="Helical" evidence="2">
    <location>
        <begin position="96"/>
        <end position="114"/>
    </location>
</feature>
<keyword evidence="2" id="KW-0812">Transmembrane</keyword>
<dbReference type="AlphaFoldDB" id="A0A919P888"/>
<keyword evidence="4" id="KW-1185">Reference proteome</keyword>
<keyword evidence="2" id="KW-0472">Membrane</keyword>
<comment type="caution">
    <text evidence="3">The sequence shown here is derived from an EMBL/GenBank/DDBJ whole genome shotgun (WGS) entry which is preliminary data.</text>
</comment>
<evidence type="ECO:0000256" key="2">
    <source>
        <dbReference type="SAM" id="Phobius"/>
    </source>
</evidence>
<dbReference type="EMBL" id="BONO01000001">
    <property type="protein sequence ID" value="GIG34805.1"/>
    <property type="molecule type" value="Genomic_DNA"/>
</dbReference>
<dbReference type="Proteomes" id="UP000642125">
    <property type="component" value="Unassembled WGS sequence"/>
</dbReference>
<feature type="transmembrane region" description="Helical" evidence="2">
    <location>
        <begin position="21"/>
        <end position="45"/>
    </location>
</feature>
<gene>
    <name evidence="3" type="ORF">Cpa01nite_01860</name>
</gene>
<organism evidence="3 4">
    <name type="scientific">Cellulomonas pakistanensis</name>
    <dbReference type="NCBI Taxonomy" id="992287"/>
    <lineage>
        <taxon>Bacteria</taxon>
        <taxon>Bacillati</taxon>
        <taxon>Actinomycetota</taxon>
        <taxon>Actinomycetes</taxon>
        <taxon>Micrococcales</taxon>
        <taxon>Cellulomonadaceae</taxon>
        <taxon>Cellulomonas</taxon>
    </lineage>
</organism>
<evidence type="ECO:0000313" key="3">
    <source>
        <dbReference type="EMBL" id="GIG34805.1"/>
    </source>
</evidence>
<proteinExistence type="predicted"/>